<accession>A0ABV3Z9Q9</accession>
<evidence type="ECO:0000313" key="1">
    <source>
        <dbReference type="EMBL" id="MEX6686606.1"/>
    </source>
</evidence>
<gene>
    <name evidence="1" type="ORF">QTN47_03830</name>
</gene>
<dbReference type="SUPFAM" id="SSF55486">
    <property type="entry name" value="Metalloproteases ('zincins'), catalytic domain"/>
    <property type="match status" value="1"/>
</dbReference>
<proteinExistence type="predicted"/>
<dbReference type="InterPro" id="IPR010384">
    <property type="entry name" value="MtfA_fam"/>
</dbReference>
<dbReference type="PANTHER" id="PTHR30164:SF2">
    <property type="entry name" value="PROTEIN MTFA"/>
    <property type="match status" value="1"/>
</dbReference>
<dbReference type="InterPro" id="IPR024079">
    <property type="entry name" value="MetalloPept_cat_dom_sf"/>
</dbReference>
<keyword evidence="2" id="KW-1185">Reference proteome</keyword>
<dbReference type="Pfam" id="PF06167">
    <property type="entry name" value="Peptidase_M90"/>
    <property type="match status" value="1"/>
</dbReference>
<dbReference type="Proteomes" id="UP001560573">
    <property type="component" value="Unassembled WGS sequence"/>
</dbReference>
<dbReference type="CDD" id="cd20169">
    <property type="entry name" value="Peptidase_M90_mtfA"/>
    <property type="match status" value="1"/>
</dbReference>
<organism evidence="1 2">
    <name type="scientific">Danxiaibacter flavus</name>
    <dbReference type="NCBI Taxonomy" id="3049108"/>
    <lineage>
        <taxon>Bacteria</taxon>
        <taxon>Pseudomonadati</taxon>
        <taxon>Bacteroidota</taxon>
        <taxon>Chitinophagia</taxon>
        <taxon>Chitinophagales</taxon>
        <taxon>Chitinophagaceae</taxon>
        <taxon>Danxiaibacter</taxon>
    </lineage>
</organism>
<reference evidence="1 2" key="1">
    <citation type="submission" date="2023-07" db="EMBL/GenBank/DDBJ databases">
        <authorList>
            <person name="Lian W.-H."/>
        </authorList>
    </citation>
    <scope>NUCLEOTIDE SEQUENCE [LARGE SCALE GENOMIC DNA]</scope>
    <source>
        <strain evidence="1 2">SYSU DXS3180</strain>
    </source>
</reference>
<comment type="caution">
    <text evidence="1">The sequence shown here is derived from an EMBL/GenBank/DDBJ whole genome shotgun (WGS) entry which is preliminary data.</text>
</comment>
<dbReference type="EMBL" id="JAULBC010000001">
    <property type="protein sequence ID" value="MEX6686606.1"/>
    <property type="molecule type" value="Genomic_DNA"/>
</dbReference>
<name>A0ABV3Z9Q9_9BACT</name>
<dbReference type="InterPro" id="IPR042252">
    <property type="entry name" value="MtfA_N"/>
</dbReference>
<dbReference type="RefSeq" id="WP_369328002.1">
    <property type="nucleotide sequence ID" value="NZ_JAULBC010000001.1"/>
</dbReference>
<dbReference type="PANTHER" id="PTHR30164">
    <property type="entry name" value="MTFA PEPTIDASE"/>
    <property type="match status" value="1"/>
</dbReference>
<evidence type="ECO:0000313" key="2">
    <source>
        <dbReference type="Proteomes" id="UP001560573"/>
    </source>
</evidence>
<sequence>MEGLIIFIISASILAFLLFRKKKIDLSDIMLPADYKNILERYVAYYRALPADKKLLFEERVKLFLSYVRIHGVKNDVTDTDRLLVAASAVIPIFGFADWHYYNLKDVLLYNDTFNAESFATEGEDRNVLGMVGSGTMSQMMILSKDALYQGFQNTTDKSNAAIHEFVHLIDKADGNADGIPEALMSNQYVLPWLRLIHNDIKAIMQHNSDINPYGATNEAEFFAVAAEYFFEQPDLFQQKHPQLFDAMEKIFRQEPATSSGKNNVKSG</sequence>
<dbReference type="Gene3D" id="3.40.390.10">
    <property type="entry name" value="Collagenase (Catalytic Domain)"/>
    <property type="match status" value="1"/>
</dbReference>
<dbReference type="Gene3D" id="1.10.472.150">
    <property type="entry name" value="Glucose-regulated metallo-peptidase M90, N-terminal domain"/>
    <property type="match status" value="1"/>
</dbReference>
<protein>
    <submittedName>
        <fullName evidence="1">Zinc-dependent peptidase</fullName>
    </submittedName>
</protein>